<name>A0AB38XQV4_9ACTO</name>
<gene>
    <name evidence="15" type="ORF">PIG85_03135</name>
</gene>
<evidence type="ECO:0000256" key="5">
    <source>
        <dbReference type="ARBA" id="ARBA00022553"/>
    </source>
</evidence>
<dbReference type="InterPro" id="IPR036890">
    <property type="entry name" value="HATPase_C_sf"/>
</dbReference>
<dbReference type="PROSITE" id="PS50885">
    <property type="entry name" value="HAMP"/>
    <property type="match status" value="1"/>
</dbReference>
<dbReference type="Pfam" id="PF02518">
    <property type="entry name" value="HATPase_c"/>
    <property type="match status" value="1"/>
</dbReference>
<evidence type="ECO:0000256" key="10">
    <source>
        <dbReference type="ARBA" id="ARBA00023012"/>
    </source>
</evidence>
<dbReference type="InterPro" id="IPR005467">
    <property type="entry name" value="His_kinase_dom"/>
</dbReference>
<evidence type="ECO:0000259" key="13">
    <source>
        <dbReference type="PROSITE" id="PS50109"/>
    </source>
</evidence>
<dbReference type="InterPro" id="IPR003661">
    <property type="entry name" value="HisK_dim/P_dom"/>
</dbReference>
<evidence type="ECO:0000256" key="12">
    <source>
        <dbReference type="SAM" id="Phobius"/>
    </source>
</evidence>
<accession>A0AB38XQV4</accession>
<protein>
    <recommendedName>
        <fullName evidence="4">histidine kinase</fullName>
        <ecNumber evidence="4">2.7.13.3</ecNumber>
    </recommendedName>
</protein>
<dbReference type="PANTHER" id="PTHR45436:SF5">
    <property type="entry name" value="SENSOR HISTIDINE KINASE TRCS"/>
    <property type="match status" value="1"/>
</dbReference>
<dbReference type="SUPFAM" id="SSF158472">
    <property type="entry name" value="HAMP domain-like"/>
    <property type="match status" value="1"/>
</dbReference>
<dbReference type="Gene3D" id="1.10.287.130">
    <property type="match status" value="1"/>
</dbReference>
<proteinExistence type="predicted"/>
<keyword evidence="10" id="KW-0902">Two-component regulatory system</keyword>
<feature type="transmembrane region" description="Helical" evidence="12">
    <location>
        <begin position="31"/>
        <end position="58"/>
    </location>
</feature>
<dbReference type="EC" id="2.7.13.3" evidence="4"/>
<dbReference type="InterPro" id="IPR003594">
    <property type="entry name" value="HATPase_dom"/>
</dbReference>
<reference evidence="15" key="1">
    <citation type="submission" date="2023-01" db="EMBL/GenBank/DDBJ databases">
        <title>Comparative Genomic Analysis of the Clinically-Derived Winkia Strain NY0527 Provides Evidence into the Taxonomic Reassignment of Winkia neuii and Characterizes Their Virulence Traits.</title>
        <authorList>
            <person name="Cai X."/>
            <person name="Peng Y."/>
            <person name="Li M."/>
            <person name="Qiu Y."/>
            <person name="Wang Y."/>
            <person name="Xu L."/>
            <person name="Hou Q."/>
        </authorList>
    </citation>
    <scope>NUCLEOTIDE SEQUENCE</scope>
    <source>
        <strain evidence="15">NY0527</strain>
    </source>
</reference>
<keyword evidence="6" id="KW-0808">Transferase</keyword>
<dbReference type="FunFam" id="1.10.287.130:FF:000001">
    <property type="entry name" value="Two-component sensor histidine kinase"/>
    <property type="match status" value="1"/>
</dbReference>
<dbReference type="InterPro" id="IPR050428">
    <property type="entry name" value="TCS_sensor_his_kinase"/>
</dbReference>
<dbReference type="AlphaFoldDB" id="A0AB38XQV4"/>
<evidence type="ECO:0000256" key="6">
    <source>
        <dbReference type="ARBA" id="ARBA00022679"/>
    </source>
</evidence>
<keyword evidence="9 12" id="KW-1133">Transmembrane helix</keyword>
<feature type="domain" description="Histidine kinase" evidence="13">
    <location>
        <begin position="285"/>
        <end position="504"/>
    </location>
</feature>
<dbReference type="CDD" id="cd00075">
    <property type="entry name" value="HATPase"/>
    <property type="match status" value="1"/>
</dbReference>
<dbReference type="FunFam" id="3.30.565.10:FF:000006">
    <property type="entry name" value="Sensor histidine kinase WalK"/>
    <property type="match status" value="1"/>
</dbReference>
<dbReference type="PANTHER" id="PTHR45436">
    <property type="entry name" value="SENSOR HISTIDINE KINASE YKOH"/>
    <property type="match status" value="1"/>
</dbReference>
<feature type="transmembrane region" description="Helical" evidence="12">
    <location>
        <begin position="195"/>
        <end position="216"/>
    </location>
</feature>
<evidence type="ECO:0000256" key="11">
    <source>
        <dbReference type="ARBA" id="ARBA00023136"/>
    </source>
</evidence>
<dbReference type="SMART" id="SM00387">
    <property type="entry name" value="HATPase_c"/>
    <property type="match status" value="1"/>
</dbReference>
<evidence type="ECO:0000256" key="4">
    <source>
        <dbReference type="ARBA" id="ARBA00012438"/>
    </source>
</evidence>
<dbReference type="Proteomes" id="UP001211044">
    <property type="component" value="Chromosome"/>
</dbReference>
<keyword evidence="8 15" id="KW-0418">Kinase</keyword>
<evidence type="ECO:0000256" key="8">
    <source>
        <dbReference type="ARBA" id="ARBA00022777"/>
    </source>
</evidence>
<dbReference type="InterPro" id="IPR036097">
    <property type="entry name" value="HisK_dim/P_sf"/>
</dbReference>
<dbReference type="GO" id="GO:0000155">
    <property type="term" value="F:phosphorelay sensor kinase activity"/>
    <property type="evidence" value="ECO:0007669"/>
    <property type="project" value="InterPro"/>
</dbReference>
<dbReference type="GO" id="GO:0005509">
    <property type="term" value="F:calcium ion binding"/>
    <property type="evidence" value="ECO:0007669"/>
    <property type="project" value="UniProtKB-ARBA"/>
</dbReference>
<evidence type="ECO:0000256" key="7">
    <source>
        <dbReference type="ARBA" id="ARBA00022692"/>
    </source>
</evidence>
<dbReference type="Pfam" id="PF00512">
    <property type="entry name" value="HisKA"/>
    <property type="match status" value="1"/>
</dbReference>
<organism evidence="15 16">
    <name type="scientific">Winkia neuii subsp. anitrata</name>
    <dbReference type="NCBI Taxonomy" id="29318"/>
    <lineage>
        <taxon>Bacteria</taxon>
        <taxon>Bacillati</taxon>
        <taxon>Actinomycetota</taxon>
        <taxon>Actinomycetes</taxon>
        <taxon>Actinomycetales</taxon>
        <taxon>Actinomycetaceae</taxon>
        <taxon>Winkia</taxon>
    </lineage>
</organism>
<dbReference type="PROSITE" id="PS50109">
    <property type="entry name" value="HIS_KIN"/>
    <property type="match status" value="1"/>
</dbReference>
<dbReference type="Pfam" id="PF00672">
    <property type="entry name" value="HAMP"/>
    <property type="match status" value="1"/>
</dbReference>
<comment type="cofactor">
    <cofactor evidence="2">
        <name>a divalent metal cation</name>
        <dbReference type="ChEBI" id="CHEBI:60240"/>
    </cofactor>
</comment>
<dbReference type="SMART" id="SM00304">
    <property type="entry name" value="HAMP"/>
    <property type="match status" value="1"/>
</dbReference>
<dbReference type="CDD" id="cd06225">
    <property type="entry name" value="HAMP"/>
    <property type="match status" value="1"/>
</dbReference>
<dbReference type="SUPFAM" id="SSF47384">
    <property type="entry name" value="Homodimeric domain of signal transducing histidine kinase"/>
    <property type="match status" value="1"/>
</dbReference>
<evidence type="ECO:0000256" key="9">
    <source>
        <dbReference type="ARBA" id="ARBA00022989"/>
    </source>
</evidence>
<keyword evidence="7 12" id="KW-0812">Transmembrane</keyword>
<comment type="subcellular location">
    <subcellularLocation>
        <location evidence="3">Cell membrane</location>
    </subcellularLocation>
</comment>
<dbReference type="PRINTS" id="PR00344">
    <property type="entry name" value="BCTRLSENSOR"/>
</dbReference>
<keyword evidence="11 12" id="KW-0472">Membrane</keyword>
<evidence type="ECO:0000313" key="15">
    <source>
        <dbReference type="EMBL" id="WCE46654.1"/>
    </source>
</evidence>
<dbReference type="RefSeq" id="WP_004805820.1">
    <property type="nucleotide sequence ID" value="NZ_CP116394.1"/>
</dbReference>
<dbReference type="Gene3D" id="6.10.340.10">
    <property type="match status" value="1"/>
</dbReference>
<dbReference type="SUPFAM" id="SSF55874">
    <property type="entry name" value="ATPase domain of HSP90 chaperone/DNA topoisomerase II/histidine kinase"/>
    <property type="match status" value="1"/>
</dbReference>
<dbReference type="CDD" id="cd00082">
    <property type="entry name" value="HisKA"/>
    <property type="match status" value="1"/>
</dbReference>
<evidence type="ECO:0000256" key="2">
    <source>
        <dbReference type="ARBA" id="ARBA00001968"/>
    </source>
</evidence>
<comment type="catalytic activity">
    <reaction evidence="1">
        <text>ATP + protein L-histidine = ADP + protein N-phospho-L-histidine.</text>
        <dbReference type="EC" id="2.7.13.3"/>
    </reaction>
</comment>
<evidence type="ECO:0000256" key="1">
    <source>
        <dbReference type="ARBA" id="ARBA00000085"/>
    </source>
</evidence>
<dbReference type="EMBL" id="CP116394">
    <property type="protein sequence ID" value="WCE46654.1"/>
    <property type="molecule type" value="Genomic_DNA"/>
</dbReference>
<sequence>MRNARKRRTKRENADVALLRNLRLRWHSTPLTFRLVTVTTSLITVGLVLAGASMLGILQSHLVGQVDHELISTAQRQVTAISPTLDMRTDPELPSNYYVRLEYGERHGKQQAKGQVIITSATRQQFGVPETGELLSFNELDDAHMTQPITVPSSKIGIAWRAVAVPLYRADIPVGVATVALPLAGVSQTIYRTSLYLLFSSLLIAAAGALAAFYLVRRSLRPLREIESVAGKIAGGDMTQRVDNEPPTTEVGSLSQSLNKMLTYLEESFTARKASEKKMHQFVSDASHELRTPLAAIRGYGELYRMGGVPPEGVPDVMGRIESEASRMSELVEDLLKLARLDEGRKLKFEDVDLTELVQLAASDLGALDRKRKVEIVDLEGNPAREPVFAHVDRNQIMQVLANLVGNAVRYTPPGSPVEFAVGTRSSMTLLEVRDHGPGIAKDERAQVFKRFYRSDTSRTRNTGGSGLGLAIVSAIAKAHNGSAELRTTEGGGLTVRLYLPTVP</sequence>
<dbReference type="InterPro" id="IPR003660">
    <property type="entry name" value="HAMP_dom"/>
</dbReference>
<evidence type="ECO:0000313" key="16">
    <source>
        <dbReference type="Proteomes" id="UP001211044"/>
    </source>
</evidence>
<dbReference type="GO" id="GO:0005886">
    <property type="term" value="C:plasma membrane"/>
    <property type="evidence" value="ECO:0007669"/>
    <property type="project" value="UniProtKB-SubCell"/>
</dbReference>
<dbReference type="Gene3D" id="3.30.565.10">
    <property type="entry name" value="Histidine kinase-like ATPase, C-terminal domain"/>
    <property type="match status" value="1"/>
</dbReference>
<dbReference type="KEGG" id="wne:PIG85_03135"/>
<dbReference type="SMART" id="SM00388">
    <property type="entry name" value="HisKA"/>
    <property type="match status" value="1"/>
</dbReference>
<dbReference type="InterPro" id="IPR004358">
    <property type="entry name" value="Sig_transdc_His_kin-like_C"/>
</dbReference>
<keyword evidence="5" id="KW-0597">Phosphoprotein</keyword>
<evidence type="ECO:0000259" key="14">
    <source>
        <dbReference type="PROSITE" id="PS50885"/>
    </source>
</evidence>
<evidence type="ECO:0000256" key="3">
    <source>
        <dbReference type="ARBA" id="ARBA00004236"/>
    </source>
</evidence>
<feature type="domain" description="HAMP" evidence="14">
    <location>
        <begin position="217"/>
        <end position="270"/>
    </location>
</feature>